<dbReference type="Proteomes" id="UP000003843">
    <property type="component" value="Unassembled WGS sequence"/>
</dbReference>
<dbReference type="EMBL" id="ACEQ02000021">
    <property type="protein sequence ID" value="EEZ75230.1"/>
    <property type="molecule type" value="Genomic_DNA"/>
</dbReference>
<sequence length="55" mass="6392">MKTLGLIIPFRSGLEIFVFCLLFFTNENKGASRTRPADLTLNIKDRYYVHPITRC</sequence>
<protein>
    <submittedName>
        <fullName evidence="1">Uncharacterized protein</fullName>
    </submittedName>
</protein>
<name>D0WB64_NEILA</name>
<evidence type="ECO:0000313" key="1">
    <source>
        <dbReference type="EMBL" id="EEZ75230.1"/>
    </source>
</evidence>
<reference evidence="1 2" key="1">
    <citation type="submission" date="2009-10" db="EMBL/GenBank/DDBJ databases">
        <authorList>
            <person name="Weinstock G."/>
            <person name="Sodergren E."/>
            <person name="Clifton S."/>
            <person name="Fulton L."/>
            <person name="Fulton B."/>
            <person name="Courtney L."/>
            <person name="Fronick C."/>
            <person name="Harrison M."/>
            <person name="Strong C."/>
            <person name="Farmer C."/>
            <person name="Delahaunty K."/>
            <person name="Markovic C."/>
            <person name="Hall O."/>
            <person name="Minx P."/>
            <person name="Tomlinson C."/>
            <person name="Mitreva M."/>
            <person name="Nelson J."/>
            <person name="Hou S."/>
            <person name="Wollam A."/>
            <person name="Pepin K.H."/>
            <person name="Johnson M."/>
            <person name="Bhonagiri V."/>
            <person name="Nash W.E."/>
            <person name="Warren W."/>
            <person name="Chinwalla A."/>
            <person name="Mardis E.R."/>
            <person name="Wilson R.K."/>
        </authorList>
    </citation>
    <scope>NUCLEOTIDE SEQUENCE [LARGE SCALE GENOMIC DNA]</scope>
    <source>
        <strain evidence="1 2">ATCC 23970</strain>
    </source>
</reference>
<gene>
    <name evidence="1" type="ORF">NEILACOT_04787</name>
</gene>
<comment type="caution">
    <text evidence="1">The sequence shown here is derived from an EMBL/GenBank/DDBJ whole genome shotgun (WGS) entry which is preliminary data.</text>
</comment>
<organism evidence="1 2">
    <name type="scientific">Neisseria lactamica ATCC 23970</name>
    <dbReference type="NCBI Taxonomy" id="546265"/>
    <lineage>
        <taxon>Bacteria</taxon>
        <taxon>Pseudomonadati</taxon>
        <taxon>Pseudomonadota</taxon>
        <taxon>Betaproteobacteria</taxon>
        <taxon>Neisseriales</taxon>
        <taxon>Neisseriaceae</taxon>
        <taxon>Neisseria</taxon>
    </lineage>
</organism>
<proteinExistence type="predicted"/>
<dbReference type="AlphaFoldDB" id="D0WB64"/>
<evidence type="ECO:0000313" key="2">
    <source>
        <dbReference type="Proteomes" id="UP000003843"/>
    </source>
</evidence>
<accession>D0WB64</accession>